<dbReference type="InterPro" id="IPR002585">
    <property type="entry name" value="Cyt-d_ubiquinol_oxidase_su_1"/>
</dbReference>
<sequence>MDPLLLSRIQFAFVVSFHILFPATTIGLASWLAFVEWRWLRTGKTVWRELYFFWTKIFAVTFGMGVVSGIVMTFQFGTNWAGLSSAAGSILGPLLSYEVLTAFFLEASFLGVMLFGWNRVRPSLHFLATCMVAAGTLISAFWIIAANSWLQTPAGFEVVEGAFHPASWREVIFNPSFPIRLTHMVMAAFLATCFIIGGTGAWYLRRNRHVEEGRRMLRLAVVFAAIVAPTQIFIGDLHGLGVLEHQPSKLAAIEGHWDHGEEGAGVPLVLFAIPDAENERNIASVEVPRLASLILTRSLDGTVPALADFAPEDRPPVWPVFWAFRVMVGLGFAMLLLAAWSLVQWKRKRLYTSPALLRAWAWMWPSGLIAVVAGWITAEIGRQPWVVFGQLRTADALSDISGAAVATSLTAFVVIYFVVFGTGGWFIANMIRRGPAVVEPPQHDTETKSASRPMSAADDEPLEGTR</sequence>
<evidence type="ECO:0000256" key="1">
    <source>
        <dbReference type="ARBA" id="ARBA00004651"/>
    </source>
</evidence>
<evidence type="ECO:0000256" key="13">
    <source>
        <dbReference type="SAM" id="MobiDB-lite"/>
    </source>
</evidence>
<comment type="similarity">
    <text evidence="2 12">Belongs to the cytochrome ubiquinol oxidase subunit 1 family.</text>
</comment>
<evidence type="ECO:0000256" key="10">
    <source>
        <dbReference type="ARBA" id="ARBA00023004"/>
    </source>
</evidence>
<feature type="transmembrane region" description="Helical" evidence="12">
    <location>
        <begin position="94"/>
        <end position="117"/>
    </location>
</feature>
<dbReference type="RefSeq" id="WP_377002541.1">
    <property type="nucleotide sequence ID" value="NZ_JBHSGG010000001.1"/>
</dbReference>
<keyword evidence="10 12" id="KW-0408">Iron</keyword>
<feature type="transmembrane region" description="Helical" evidence="12">
    <location>
        <begin position="51"/>
        <end position="74"/>
    </location>
</feature>
<gene>
    <name evidence="14" type="ORF">ACFO3Q_00345</name>
</gene>
<evidence type="ECO:0000256" key="11">
    <source>
        <dbReference type="ARBA" id="ARBA00023136"/>
    </source>
</evidence>
<dbReference type="PIRSF" id="PIRSF006446">
    <property type="entry name" value="Cyt_quinol_oxidase_1"/>
    <property type="match status" value="1"/>
</dbReference>
<feature type="transmembrane region" description="Helical" evidence="12">
    <location>
        <begin position="12"/>
        <end position="39"/>
    </location>
</feature>
<keyword evidence="11 12" id="KW-0472">Membrane</keyword>
<dbReference type="PANTHER" id="PTHR30365">
    <property type="entry name" value="CYTOCHROME D UBIQUINOL OXIDASE"/>
    <property type="match status" value="1"/>
</dbReference>
<feature type="transmembrane region" description="Helical" evidence="12">
    <location>
        <begin position="184"/>
        <end position="204"/>
    </location>
</feature>
<evidence type="ECO:0000256" key="4">
    <source>
        <dbReference type="ARBA" id="ARBA00022475"/>
    </source>
</evidence>
<keyword evidence="3 12" id="KW-0813">Transport</keyword>
<evidence type="ECO:0000313" key="14">
    <source>
        <dbReference type="EMBL" id="MFC4726626.1"/>
    </source>
</evidence>
<keyword evidence="6 12" id="KW-0812">Transmembrane</keyword>
<dbReference type="PANTHER" id="PTHR30365:SF14">
    <property type="entry name" value="CYTOCHROME BD MENAQUINOL OXIDASE SUBUNIT I-RELATED"/>
    <property type="match status" value="1"/>
</dbReference>
<dbReference type="Pfam" id="PF01654">
    <property type="entry name" value="Cyt_bd_oxida_I"/>
    <property type="match status" value="1"/>
</dbReference>
<feature type="transmembrane region" description="Helical" evidence="12">
    <location>
        <begin position="355"/>
        <end position="376"/>
    </location>
</feature>
<evidence type="ECO:0000256" key="3">
    <source>
        <dbReference type="ARBA" id="ARBA00022448"/>
    </source>
</evidence>
<evidence type="ECO:0000256" key="2">
    <source>
        <dbReference type="ARBA" id="ARBA00009819"/>
    </source>
</evidence>
<keyword evidence="4 12" id="KW-1003">Cell membrane</keyword>
<evidence type="ECO:0000313" key="15">
    <source>
        <dbReference type="Proteomes" id="UP001595892"/>
    </source>
</evidence>
<feature type="transmembrane region" description="Helical" evidence="12">
    <location>
        <begin position="216"/>
        <end position="234"/>
    </location>
</feature>
<comment type="subcellular location">
    <subcellularLocation>
        <location evidence="12">Cell inner membrane</location>
    </subcellularLocation>
    <subcellularLocation>
        <location evidence="1">Cell membrane</location>
        <topology evidence="1">Multi-pass membrane protein</topology>
    </subcellularLocation>
</comment>
<feature type="compositionally biased region" description="Acidic residues" evidence="13">
    <location>
        <begin position="457"/>
        <end position="466"/>
    </location>
</feature>
<feature type="transmembrane region" description="Helical" evidence="12">
    <location>
        <begin position="400"/>
        <end position="427"/>
    </location>
</feature>
<evidence type="ECO:0000256" key="9">
    <source>
        <dbReference type="ARBA" id="ARBA00022989"/>
    </source>
</evidence>
<reference evidence="15" key="1">
    <citation type="journal article" date="2019" name="Int. J. Syst. Evol. Microbiol.">
        <title>The Global Catalogue of Microorganisms (GCM) 10K type strain sequencing project: providing services to taxonomists for standard genome sequencing and annotation.</title>
        <authorList>
            <consortium name="The Broad Institute Genomics Platform"/>
            <consortium name="The Broad Institute Genome Sequencing Center for Infectious Disease"/>
            <person name="Wu L."/>
            <person name="Ma J."/>
        </authorList>
    </citation>
    <scope>NUCLEOTIDE SEQUENCE [LARGE SCALE GENOMIC DNA]</scope>
    <source>
        <strain evidence="15">CGMCC 1.13574</strain>
    </source>
</reference>
<keyword evidence="5 12" id="KW-0349">Heme</keyword>
<name>A0ABV9NH81_9GAMM</name>
<feature type="transmembrane region" description="Helical" evidence="12">
    <location>
        <begin position="322"/>
        <end position="343"/>
    </location>
</feature>
<feature type="region of interest" description="Disordered" evidence="13">
    <location>
        <begin position="438"/>
        <end position="466"/>
    </location>
</feature>
<keyword evidence="9 12" id="KW-1133">Transmembrane helix</keyword>
<comment type="caution">
    <text evidence="14">The sequence shown here is derived from an EMBL/GenBank/DDBJ whole genome shotgun (WGS) entry which is preliminary data.</text>
</comment>
<evidence type="ECO:0000256" key="7">
    <source>
        <dbReference type="ARBA" id="ARBA00022723"/>
    </source>
</evidence>
<keyword evidence="15" id="KW-1185">Reference proteome</keyword>
<evidence type="ECO:0000256" key="6">
    <source>
        <dbReference type="ARBA" id="ARBA00022692"/>
    </source>
</evidence>
<evidence type="ECO:0000256" key="5">
    <source>
        <dbReference type="ARBA" id="ARBA00022617"/>
    </source>
</evidence>
<accession>A0ABV9NH81</accession>
<dbReference type="EMBL" id="JBHSGG010000001">
    <property type="protein sequence ID" value="MFC4726626.1"/>
    <property type="molecule type" value="Genomic_DNA"/>
</dbReference>
<evidence type="ECO:0000256" key="12">
    <source>
        <dbReference type="PIRNR" id="PIRNR006446"/>
    </source>
</evidence>
<organism evidence="14 15">
    <name type="scientific">Coralloluteibacterium thermophilum</name>
    <dbReference type="NCBI Taxonomy" id="2707049"/>
    <lineage>
        <taxon>Bacteria</taxon>
        <taxon>Pseudomonadati</taxon>
        <taxon>Pseudomonadota</taxon>
        <taxon>Gammaproteobacteria</taxon>
        <taxon>Lysobacterales</taxon>
        <taxon>Lysobacteraceae</taxon>
        <taxon>Coralloluteibacterium</taxon>
    </lineage>
</organism>
<dbReference type="Proteomes" id="UP001595892">
    <property type="component" value="Unassembled WGS sequence"/>
</dbReference>
<protein>
    <submittedName>
        <fullName evidence="14">Cytochrome ubiquinol oxidase subunit I</fullName>
    </submittedName>
</protein>
<evidence type="ECO:0000256" key="8">
    <source>
        <dbReference type="ARBA" id="ARBA00022982"/>
    </source>
</evidence>
<proteinExistence type="inferred from homology"/>
<keyword evidence="8 12" id="KW-0249">Electron transport</keyword>
<feature type="transmembrane region" description="Helical" evidence="12">
    <location>
        <begin position="124"/>
        <end position="145"/>
    </location>
</feature>
<keyword evidence="7 12" id="KW-0479">Metal-binding</keyword>